<dbReference type="PANTHER" id="PTHR10706">
    <property type="entry name" value="F-BOX FAMILY PROTEIN"/>
    <property type="match status" value="1"/>
</dbReference>
<dbReference type="InterPro" id="IPR001810">
    <property type="entry name" value="F-box_dom"/>
</dbReference>
<protein>
    <recommendedName>
        <fullName evidence="4">F-box domain-containing protein</fullName>
    </recommendedName>
</protein>
<evidence type="ECO:0000259" key="4">
    <source>
        <dbReference type="PROSITE" id="PS50181"/>
    </source>
</evidence>
<dbReference type="AlphaFoldDB" id="A0A8H8U7L3"/>
<name>A0A8H8U7L3_9HELO</name>
<dbReference type="Pfam" id="PF12014">
    <property type="entry name" value="Cyclin_D1_bind"/>
    <property type="match status" value="1"/>
</dbReference>
<keyword evidence="6" id="KW-1185">Reference proteome</keyword>
<dbReference type="EMBL" id="QGMJ01000390">
    <property type="protein sequence ID" value="TVY36889.1"/>
    <property type="molecule type" value="Genomic_DNA"/>
</dbReference>
<dbReference type="InterPro" id="IPR045048">
    <property type="entry name" value="FBXO31/39"/>
</dbReference>
<dbReference type="GO" id="GO:0016567">
    <property type="term" value="P:protein ubiquitination"/>
    <property type="evidence" value="ECO:0007669"/>
    <property type="project" value="UniProtKB-UniPathway"/>
</dbReference>
<feature type="domain" description="F-box" evidence="4">
    <location>
        <begin position="118"/>
        <end position="164"/>
    </location>
</feature>
<evidence type="ECO:0000313" key="6">
    <source>
        <dbReference type="Proteomes" id="UP000462212"/>
    </source>
</evidence>
<dbReference type="Gene3D" id="1.20.1280.50">
    <property type="match status" value="1"/>
</dbReference>
<dbReference type="PROSITE" id="PS50181">
    <property type="entry name" value="FBOX"/>
    <property type="match status" value="1"/>
</dbReference>
<dbReference type="SMART" id="SM00256">
    <property type="entry name" value="FBOX"/>
    <property type="match status" value="1"/>
</dbReference>
<gene>
    <name evidence="5" type="ORF">LSUB1_G005590</name>
</gene>
<dbReference type="SUPFAM" id="SSF81383">
    <property type="entry name" value="F-box domain"/>
    <property type="match status" value="1"/>
</dbReference>
<keyword evidence="2" id="KW-0833">Ubl conjugation pathway</keyword>
<proteinExistence type="predicted"/>
<organism evidence="5 6">
    <name type="scientific">Lachnellula subtilissima</name>
    <dbReference type="NCBI Taxonomy" id="602034"/>
    <lineage>
        <taxon>Eukaryota</taxon>
        <taxon>Fungi</taxon>
        <taxon>Dikarya</taxon>
        <taxon>Ascomycota</taxon>
        <taxon>Pezizomycotina</taxon>
        <taxon>Leotiomycetes</taxon>
        <taxon>Helotiales</taxon>
        <taxon>Lachnaceae</taxon>
        <taxon>Lachnellula</taxon>
    </lineage>
</organism>
<dbReference type="UniPathway" id="UPA00143"/>
<dbReference type="OrthoDB" id="722566at2759"/>
<feature type="region of interest" description="Disordered" evidence="3">
    <location>
        <begin position="270"/>
        <end position="291"/>
    </location>
</feature>
<comment type="caution">
    <text evidence="5">The sequence shown here is derived from an EMBL/GenBank/DDBJ whole genome shotgun (WGS) entry which is preliminary data.</text>
</comment>
<comment type="pathway">
    <text evidence="1">Protein modification; protein ubiquitination.</text>
</comment>
<sequence>MDPTETSTPCEGNVPTTLDIPMDNNHIYLHGRLDPGRDESLWGLESLEAREPEKELPRVDDNSLLSTQNGNLSRETIQSCPLTDVIFQSISPFRFTVNLMADQFTSYLDAPLPSKPHQSYLVALPSELIDHILGFLGPTELAIISSVCHILYAHAKSDINWYRHVQENVPGVQITSPSPCKSYRDLYVSHDPYWFLSKYKIWFCDYFLTGKIIIARYDPRRGCLEGYRLLAERPAPAFEPWEADDEVLIHSFTPKCRLHLDHPVVHLDAMSSESPTSSKSRSVYSSNVETTMQSNERNGVCSNFLLTRAVQVRPNMQLWPPPNIPARQRVRTASQEAFVGSGHKPQKRSQVSTQAFRIRRWMEMTSQNGPGVHLGEEVYTYATLDPKVYTPTEEKPYRGIWVGDFSGHGCEFLLINQPDDEPFDETSVVQAEDETVEEWELRKVEEKIYRGTLEAIKLTGDPNVPRGEYTFISDDIGKDGFIRTATEARFNGARIVKSRGHVAARMFRDDKYIESQLIMISHNRLAQYWVEFGHISFFERVDIDQFLSPSNDPVNETC</sequence>
<dbReference type="InterPro" id="IPR036047">
    <property type="entry name" value="F-box-like_dom_sf"/>
</dbReference>
<evidence type="ECO:0000256" key="1">
    <source>
        <dbReference type="ARBA" id="ARBA00004906"/>
    </source>
</evidence>
<feature type="compositionally biased region" description="Low complexity" evidence="3">
    <location>
        <begin position="271"/>
        <end position="286"/>
    </location>
</feature>
<evidence type="ECO:0000256" key="2">
    <source>
        <dbReference type="ARBA" id="ARBA00022786"/>
    </source>
</evidence>
<evidence type="ECO:0000256" key="3">
    <source>
        <dbReference type="SAM" id="MobiDB-lite"/>
    </source>
</evidence>
<dbReference type="Proteomes" id="UP000462212">
    <property type="component" value="Unassembled WGS sequence"/>
</dbReference>
<dbReference type="Pfam" id="PF12937">
    <property type="entry name" value="F-box-like"/>
    <property type="match status" value="1"/>
</dbReference>
<reference evidence="5 6" key="1">
    <citation type="submission" date="2018-05" db="EMBL/GenBank/DDBJ databases">
        <title>Genome sequencing and assembly of the regulated plant pathogen Lachnellula willkommii and related sister species for the development of diagnostic species identification markers.</title>
        <authorList>
            <person name="Giroux E."/>
            <person name="Bilodeau G."/>
        </authorList>
    </citation>
    <scope>NUCLEOTIDE SEQUENCE [LARGE SCALE GENOMIC DNA]</scope>
    <source>
        <strain evidence="5 6">CBS 197.66</strain>
    </source>
</reference>
<dbReference type="PANTHER" id="PTHR10706:SF130">
    <property type="entry name" value="F-BOX ONLY PROTEIN 31"/>
    <property type="match status" value="1"/>
</dbReference>
<accession>A0A8H8U7L3</accession>
<evidence type="ECO:0000313" key="5">
    <source>
        <dbReference type="EMBL" id="TVY36889.1"/>
    </source>
</evidence>